<dbReference type="OrthoDB" id="648910at2"/>
<dbReference type="SUPFAM" id="SSF50129">
    <property type="entry name" value="GroES-like"/>
    <property type="match status" value="1"/>
</dbReference>
<accession>A0A1I2DWW5</accession>
<dbReference type="Gene3D" id="3.90.180.10">
    <property type="entry name" value="Medium-chain alcohol dehydrogenases, catalytic domain"/>
    <property type="match status" value="1"/>
</dbReference>
<dbReference type="SUPFAM" id="SSF51735">
    <property type="entry name" value="NAD(P)-binding Rossmann-fold domains"/>
    <property type="match status" value="1"/>
</dbReference>
<dbReference type="Proteomes" id="UP000198598">
    <property type="component" value="Unassembled WGS sequence"/>
</dbReference>
<keyword evidence="3" id="KW-1185">Reference proteome</keyword>
<evidence type="ECO:0000259" key="1">
    <source>
        <dbReference type="SMART" id="SM00829"/>
    </source>
</evidence>
<dbReference type="GO" id="GO:0016491">
    <property type="term" value="F:oxidoreductase activity"/>
    <property type="evidence" value="ECO:0007669"/>
    <property type="project" value="InterPro"/>
</dbReference>
<dbReference type="AlphaFoldDB" id="A0A1I2DWW5"/>
<dbReference type="RefSeq" id="WP_093832984.1">
    <property type="nucleotide sequence ID" value="NZ_FOLQ01000020.1"/>
</dbReference>
<gene>
    <name evidence="2" type="ORF">SAMN05216167_12083</name>
</gene>
<feature type="domain" description="Enoyl reductase (ER)" evidence="1">
    <location>
        <begin position="10"/>
        <end position="311"/>
    </location>
</feature>
<dbReference type="PANTHER" id="PTHR44013">
    <property type="entry name" value="ZINC-TYPE ALCOHOL DEHYDROGENASE-LIKE PROTEIN C16A3.02C"/>
    <property type="match status" value="1"/>
</dbReference>
<dbReference type="InterPro" id="IPR036291">
    <property type="entry name" value="NAD(P)-bd_dom_sf"/>
</dbReference>
<dbReference type="STRING" id="662367.SAMN05216167_12083"/>
<dbReference type="InterPro" id="IPR013154">
    <property type="entry name" value="ADH-like_N"/>
</dbReference>
<dbReference type="InterPro" id="IPR020843">
    <property type="entry name" value="ER"/>
</dbReference>
<evidence type="ECO:0000313" key="2">
    <source>
        <dbReference type="EMBL" id="SFE84430.1"/>
    </source>
</evidence>
<reference evidence="2 3" key="1">
    <citation type="submission" date="2016-10" db="EMBL/GenBank/DDBJ databases">
        <authorList>
            <person name="de Groot N.N."/>
        </authorList>
    </citation>
    <scope>NUCLEOTIDE SEQUENCE [LARGE SCALE GENOMIC DNA]</scope>
    <source>
        <strain evidence="2 3">DSM 26130</strain>
    </source>
</reference>
<protein>
    <submittedName>
        <fullName evidence="2">NADPH:quinone reductase</fullName>
    </submittedName>
</protein>
<dbReference type="EMBL" id="FOLQ01000020">
    <property type="protein sequence ID" value="SFE84430.1"/>
    <property type="molecule type" value="Genomic_DNA"/>
</dbReference>
<evidence type="ECO:0000313" key="3">
    <source>
        <dbReference type="Proteomes" id="UP000198598"/>
    </source>
</evidence>
<sequence length="314" mass="33570">MKAITYKAFGGTDVLEITDEPQPVIQADQVLVHVKAVAINPLDWKIRKGEMKLMSGSRFPKHTGTDFAGIVVAIGSSVTSVKEGDAVFGTVKNNMKEGVLGEYVAVPSTLVWKKPVAINFVQAASIPTVGAAAVMALQKIGKTTTQSRVLVNGAAGGFGMFLLQLLKRNGANTTAVAATHALSTVKQWGANSVVDYTKENVLTKGITYDAVVDLSGKMGYKKAQQLMNVNSVFIDPIPNPVDILLTPIKNLFSSKKHVVLLSTPARETIDFLVKAINDGLDIEVSNVFPFAQSKEAYDYAEKGGYIGKVAIDVN</sequence>
<dbReference type="Pfam" id="PF13602">
    <property type="entry name" value="ADH_zinc_N_2"/>
    <property type="match status" value="1"/>
</dbReference>
<dbReference type="PANTHER" id="PTHR44013:SF1">
    <property type="entry name" value="ZINC-TYPE ALCOHOL DEHYDROGENASE-LIKE PROTEIN C16A3.02C"/>
    <property type="match status" value="1"/>
</dbReference>
<dbReference type="SMART" id="SM00829">
    <property type="entry name" value="PKS_ER"/>
    <property type="match status" value="1"/>
</dbReference>
<dbReference type="CDD" id="cd08267">
    <property type="entry name" value="MDR1"/>
    <property type="match status" value="1"/>
</dbReference>
<organism evidence="2 3">
    <name type="scientific">Spirosoma endophyticum</name>
    <dbReference type="NCBI Taxonomy" id="662367"/>
    <lineage>
        <taxon>Bacteria</taxon>
        <taxon>Pseudomonadati</taxon>
        <taxon>Bacteroidota</taxon>
        <taxon>Cytophagia</taxon>
        <taxon>Cytophagales</taxon>
        <taxon>Cytophagaceae</taxon>
        <taxon>Spirosoma</taxon>
    </lineage>
</organism>
<dbReference type="Gene3D" id="3.40.50.720">
    <property type="entry name" value="NAD(P)-binding Rossmann-like Domain"/>
    <property type="match status" value="1"/>
</dbReference>
<proteinExistence type="predicted"/>
<dbReference type="InterPro" id="IPR052733">
    <property type="entry name" value="Chloroplast_QOR"/>
</dbReference>
<dbReference type="Pfam" id="PF08240">
    <property type="entry name" value="ADH_N"/>
    <property type="match status" value="1"/>
</dbReference>
<name>A0A1I2DWW5_9BACT</name>
<dbReference type="InterPro" id="IPR011032">
    <property type="entry name" value="GroES-like_sf"/>
</dbReference>